<keyword evidence="1" id="KW-0472">Membrane</keyword>
<comment type="caution">
    <text evidence="3">The sequence shown here is derived from an EMBL/GenBank/DDBJ whole genome shotgun (WGS) entry which is preliminary data.</text>
</comment>
<keyword evidence="1" id="KW-0812">Transmembrane</keyword>
<dbReference type="RefSeq" id="WP_126803316.1">
    <property type="nucleotide sequence ID" value="NZ_PIPL01000001.1"/>
</dbReference>
<dbReference type="SUPFAM" id="SSF51695">
    <property type="entry name" value="PLC-like phosphodiesterases"/>
    <property type="match status" value="1"/>
</dbReference>
<dbReference type="AlphaFoldDB" id="A0A432W8X2"/>
<feature type="transmembrane region" description="Helical" evidence="1">
    <location>
        <begin position="264"/>
        <end position="288"/>
    </location>
</feature>
<dbReference type="Proteomes" id="UP000288293">
    <property type="component" value="Unassembled WGS sequence"/>
</dbReference>
<protein>
    <submittedName>
        <fullName evidence="3">Glycerophosphodiester phosphodiesterase</fullName>
    </submittedName>
</protein>
<dbReference type="GO" id="GO:0006629">
    <property type="term" value="P:lipid metabolic process"/>
    <property type="evidence" value="ECO:0007669"/>
    <property type="project" value="InterPro"/>
</dbReference>
<dbReference type="InterPro" id="IPR017946">
    <property type="entry name" value="PLC-like_Pdiesterase_TIM-brl"/>
</dbReference>
<feature type="transmembrane region" description="Helical" evidence="1">
    <location>
        <begin position="142"/>
        <end position="161"/>
    </location>
</feature>
<feature type="domain" description="GP-PDE" evidence="2">
    <location>
        <begin position="350"/>
        <end position="580"/>
    </location>
</feature>
<keyword evidence="4" id="KW-1185">Reference proteome</keyword>
<dbReference type="Pfam" id="PF03009">
    <property type="entry name" value="GDPD"/>
    <property type="match status" value="1"/>
</dbReference>
<keyword evidence="1" id="KW-1133">Transmembrane helix</keyword>
<feature type="transmembrane region" description="Helical" evidence="1">
    <location>
        <begin position="21"/>
        <end position="46"/>
    </location>
</feature>
<dbReference type="PANTHER" id="PTHR46211:SF1">
    <property type="entry name" value="GLYCEROPHOSPHODIESTER PHOSPHODIESTERASE, CYTOPLASMIC"/>
    <property type="match status" value="1"/>
</dbReference>
<feature type="transmembrane region" description="Helical" evidence="1">
    <location>
        <begin position="228"/>
        <end position="258"/>
    </location>
</feature>
<reference evidence="3 4" key="1">
    <citation type="journal article" date="2011" name="Front. Microbiol.">
        <title>Genomic signatures of strain selection and enhancement in Bacillus atrophaeus var. globigii, a historical biowarfare simulant.</title>
        <authorList>
            <person name="Gibbons H.S."/>
            <person name="Broomall S.M."/>
            <person name="McNew L.A."/>
            <person name="Daligault H."/>
            <person name="Chapman C."/>
            <person name="Bruce D."/>
            <person name="Karavis M."/>
            <person name="Krepps M."/>
            <person name="McGregor P.A."/>
            <person name="Hong C."/>
            <person name="Park K.H."/>
            <person name="Akmal A."/>
            <person name="Feldman A."/>
            <person name="Lin J.S."/>
            <person name="Chang W.E."/>
            <person name="Higgs B.W."/>
            <person name="Demirev P."/>
            <person name="Lindquist J."/>
            <person name="Liem A."/>
            <person name="Fochler E."/>
            <person name="Read T.D."/>
            <person name="Tapia R."/>
            <person name="Johnson S."/>
            <person name="Bishop-Lilly K.A."/>
            <person name="Detter C."/>
            <person name="Han C."/>
            <person name="Sozhamannan S."/>
            <person name="Rosenzweig C.N."/>
            <person name="Skowronski E.W."/>
        </authorList>
    </citation>
    <scope>NUCLEOTIDE SEQUENCE [LARGE SCALE GENOMIC DNA]</scope>
    <source>
        <strain evidence="3 4">MLST1</strain>
    </source>
</reference>
<dbReference type="PANTHER" id="PTHR46211">
    <property type="entry name" value="GLYCEROPHOSPHORYL DIESTER PHOSPHODIESTERASE"/>
    <property type="match status" value="1"/>
</dbReference>
<dbReference type="Pfam" id="PF10110">
    <property type="entry name" value="GPDPase_memb"/>
    <property type="match status" value="1"/>
</dbReference>
<organism evidence="3 4">
    <name type="scientific">Aliidiomarina minuta</name>
    <dbReference type="NCBI Taxonomy" id="880057"/>
    <lineage>
        <taxon>Bacteria</taxon>
        <taxon>Pseudomonadati</taxon>
        <taxon>Pseudomonadota</taxon>
        <taxon>Gammaproteobacteria</taxon>
        <taxon>Alteromonadales</taxon>
        <taxon>Idiomarinaceae</taxon>
        <taxon>Aliidiomarina</taxon>
    </lineage>
</organism>
<feature type="transmembrane region" description="Helical" evidence="1">
    <location>
        <begin position="321"/>
        <end position="341"/>
    </location>
</feature>
<dbReference type="InterPro" id="IPR018476">
    <property type="entry name" value="GlyceroP-diester-Pdiesterase_M"/>
</dbReference>
<feature type="transmembrane region" description="Helical" evidence="1">
    <location>
        <begin position="168"/>
        <end position="184"/>
    </location>
</feature>
<evidence type="ECO:0000256" key="1">
    <source>
        <dbReference type="SAM" id="Phobius"/>
    </source>
</evidence>
<dbReference type="EMBL" id="PIPL01000001">
    <property type="protein sequence ID" value="RUO26505.1"/>
    <property type="molecule type" value="Genomic_DNA"/>
</dbReference>
<accession>A0A432W8X2</accession>
<dbReference type="GO" id="GO:0008081">
    <property type="term" value="F:phosphoric diester hydrolase activity"/>
    <property type="evidence" value="ECO:0007669"/>
    <property type="project" value="InterPro"/>
</dbReference>
<gene>
    <name evidence="3" type="ORF">CWE09_07295</name>
</gene>
<dbReference type="OrthoDB" id="9795622at2"/>
<dbReference type="Gene3D" id="3.20.20.190">
    <property type="entry name" value="Phosphatidylinositol (PI) phosphodiesterase"/>
    <property type="match status" value="1"/>
</dbReference>
<evidence type="ECO:0000259" key="2">
    <source>
        <dbReference type="PROSITE" id="PS51704"/>
    </source>
</evidence>
<sequence length="601" mass="66568">MIRVRLLARDIIAGIDYHKRPLLAFHVYFSLLALFALSPASAWLLAALVELSGQSLVGNDDLVRFLVTPAGLFWLMVSATLISVLVFFQAAGMMLIAARDADDVFHTANNALWRVIKRFPILLKLAAMQVLAHLLLAAPLLALLAVLFQWLLGGYDIYYVINEHPTELYFFTPLAILLLSAILIGNGSLYVSWSLALPLVLLEGYAPRTALRKSWQLVKGARFKIARIVLLVALVVASLPLLLALGFESLGALLVYIIPGPAAVQVTVLGMLIGLYVVFAVLVSFLAISANSMLLLKIYFRCCGQQAGNFAELEPRTTGPLAWGIEAVLVVLALGQLVWVAQSFDEREQVTITAHRGASWDAPENSLAAIELAIQQGADYIELDVQQTADGELILIHDRDYLRVAGDRRSIWQVDYAEVREMDAGSWFSSQYAGERIPTLAEAVELIRGRAQLYLEVKTSPAMPNLVPDTVRELQRLDFVEETVMAALTPGVLEEVLQLEPDFRTALLVHTAIGVLASHSYDVLSLRDALVTPSQLRASRDGEYELHVWTINSPSEMHRFIDMGVDSIITDRPDVLKAVMKERAGLSSSERLLLRMRHWVW</sequence>
<feature type="transmembrane region" description="Helical" evidence="1">
    <location>
        <begin position="72"/>
        <end position="98"/>
    </location>
</feature>
<dbReference type="InterPro" id="IPR030395">
    <property type="entry name" value="GP_PDE_dom"/>
</dbReference>
<dbReference type="PROSITE" id="PS51704">
    <property type="entry name" value="GP_PDE"/>
    <property type="match status" value="1"/>
</dbReference>
<proteinExistence type="predicted"/>
<evidence type="ECO:0000313" key="3">
    <source>
        <dbReference type="EMBL" id="RUO26505.1"/>
    </source>
</evidence>
<name>A0A432W8X2_9GAMM</name>
<evidence type="ECO:0000313" key="4">
    <source>
        <dbReference type="Proteomes" id="UP000288293"/>
    </source>
</evidence>